<dbReference type="Pfam" id="PF08279">
    <property type="entry name" value="HTH_11"/>
    <property type="match status" value="1"/>
</dbReference>
<accession>A0ABS6FB33</accession>
<evidence type="ECO:0000259" key="1">
    <source>
        <dbReference type="Pfam" id="PF02829"/>
    </source>
</evidence>
<gene>
    <name evidence="3" type="ORF">KQI82_11315</name>
</gene>
<dbReference type="Pfam" id="PF02829">
    <property type="entry name" value="3H"/>
    <property type="match status" value="1"/>
</dbReference>
<keyword evidence="4" id="KW-1185">Reference proteome</keyword>
<dbReference type="Proteomes" id="UP000787672">
    <property type="component" value="Unassembled WGS sequence"/>
</dbReference>
<dbReference type="EMBL" id="JAHLQN010000001">
    <property type="protein sequence ID" value="MBU5627498.1"/>
    <property type="molecule type" value="Genomic_DNA"/>
</dbReference>
<sequence>MLSYGKKGVIALHAEERRTKLHRFLQRSSGPVSASSLAERFSVSRQIIVGDIALLRASGVEICATPRGYVILPATDRLIRKIACRHSAEKMRSELCAIVDQGCTVVDVIVEHPVYGQLTGPLQLSSRYEVEQFLQRVSSSEAMPLSALTDGIHLHTIACPDESACQRVLEALDRDGILLSN</sequence>
<dbReference type="InterPro" id="IPR026043">
    <property type="entry name" value="NadR"/>
</dbReference>
<dbReference type="PANTHER" id="PTHR40068">
    <property type="entry name" value="TRANSCRIPTION REPRESSOR NIAR-RELATED"/>
    <property type="match status" value="1"/>
</dbReference>
<dbReference type="PANTHER" id="PTHR40068:SF1">
    <property type="entry name" value="TRANSCRIPTION REPRESSOR NIAR-RELATED"/>
    <property type="match status" value="1"/>
</dbReference>
<evidence type="ECO:0000259" key="2">
    <source>
        <dbReference type="Pfam" id="PF08279"/>
    </source>
</evidence>
<feature type="domain" description="3H" evidence="1">
    <location>
        <begin position="82"/>
        <end position="178"/>
    </location>
</feature>
<dbReference type="InterPro" id="IPR004173">
    <property type="entry name" value="3H_domain"/>
</dbReference>
<dbReference type="InterPro" id="IPR013196">
    <property type="entry name" value="HTH_11"/>
</dbReference>
<reference evidence="3 4" key="1">
    <citation type="submission" date="2021-06" db="EMBL/GenBank/DDBJ databases">
        <authorList>
            <person name="Sun Q."/>
            <person name="Li D."/>
        </authorList>
    </citation>
    <scope>NUCLEOTIDE SEQUENCE [LARGE SCALE GENOMIC DNA]</scope>
    <source>
        <strain evidence="3 4">MSJ-2</strain>
    </source>
</reference>
<protein>
    <submittedName>
        <fullName evidence="3">Transcription repressor NadR</fullName>
    </submittedName>
</protein>
<name>A0ABS6FB33_9FIRM</name>
<evidence type="ECO:0000313" key="3">
    <source>
        <dbReference type="EMBL" id="MBU5627498.1"/>
    </source>
</evidence>
<proteinExistence type="predicted"/>
<evidence type="ECO:0000313" key="4">
    <source>
        <dbReference type="Proteomes" id="UP000787672"/>
    </source>
</evidence>
<feature type="domain" description="Helix-turn-helix type 11" evidence="2">
    <location>
        <begin position="17"/>
        <end position="69"/>
    </location>
</feature>
<comment type="caution">
    <text evidence="3">The sequence shown here is derived from an EMBL/GenBank/DDBJ whole genome shotgun (WGS) entry which is preliminary data.</text>
</comment>
<organism evidence="3 4">
    <name type="scientific">Dysosmobacter acutus</name>
    <dbReference type="NCBI Taxonomy" id="2841504"/>
    <lineage>
        <taxon>Bacteria</taxon>
        <taxon>Bacillati</taxon>
        <taxon>Bacillota</taxon>
        <taxon>Clostridia</taxon>
        <taxon>Eubacteriales</taxon>
        <taxon>Oscillospiraceae</taxon>
        <taxon>Dysosmobacter</taxon>
    </lineage>
</organism>
<dbReference type="PIRSF" id="PIRSF037847">
    <property type="entry name" value="NiaR"/>
    <property type="match status" value="1"/>
</dbReference>